<dbReference type="RefSeq" id="WP_188655592.1">
    <property type="nucleotide sequence ID" value="NZ_BMIN01000019.1"/>
</dbReference>
<evidence type="ECO:0000256" key="1">
    <source>
        <dbReference type="ARBA" id="ARBA00022946"/>
    </source>
</evidence>
<evidence type="ECO:0000313" key="4">
    <source>
        <dbReference type="Proteomes" id="UP000642571"/>
    </source>
</evidence>
<dbReference type="PANTHER" id="PTHR31750">
    <property type="entry name" value="PROTEIN STAY-GREEN 1, CHLOROPLASTIC-RELATED"/>
    <property type="match status" value="1"/>
</dbReference>
<dbReference type="Proteomes" id="UP000642571">
    <property type="component" value="Unassembled WGS sequence"/>
</dbReference>
<sequence length="150" mass="17620">MSFSPYKVYTQYRPDIAHFTPFSERIYTLTHSDQTGDLFLTVSKELAFDQTNEMRDEVFGWWSLQQPNTSVVFQGSVLVGTNAFPETQQDIRYQIFMREMGTALKGIFYGERWLVEMNPFLSEAPVWIQFNSNLAKYRGNVYFGKVKDYM</sequence>
<comment type="caution">
    <text evidence="3">The sequence shown here is derived from an EMBL/GenBank/DDBJ whole genome shotgun (WGS) entry which is preliminary data.</text>
</comment>
<accession>A0ABQ1QEF1</accession>
<dbReference type="Pfam" id="PF12638">
    <property type="entry name" value="Staygreen"/>
    <property type="match status" value="1"/>
</dbReference>
<gene>
    <name evidence="3" type="ORF">GCM10011389_34170</name>
</gene>
<reference evidence="4" key="1">
    <citation type="journal article" date="2019" name="Int. J. Syst. Evol. Microbiol.">
        <title>The Global Catalogue of Microorganisms (GCM) 10K type strain sequencing project: providing services to taxonomists for standard genome sequencing and annotation.</title>
        <authorList>
            <consortium name="The Broad Institute Genomics Platform"/>
            <consortium name="The Broad Institute Genome Sequencing Center for Infectious Disease"/>
            <person name="Wu L."/>
            <person name="Ma J."/>
        </authorList>
    </citation>
    <scope>NUCLEOTIDE SEQUENCE [LARGE SCALE GENOMIC DNA]</scope>
    <source>
        <strain evidence="4">CGMCC 1.15353</strain>
    </source>
</reference>
<keyword evidence="1" id="KW-0809">Transit peptide</keyword>
<proteinExistence type="predicted"/>
<dbReference type="EMBL" id="BMIN01000019">
    <property type="protein sequence ID" value="GGD23609.1"/>
    <property type="molecule type" value="Genomic_DNA"/>
</dbReference>
<name>A0ABQ1QEF1_9BACI</name>
<keyword evidence="4" id="KW-1185">Reference proteome</keyword>
<evidence type="ECO:0000259" key="2">
    <source>
        <dbReference type="Pfam" id="PF12638"/>
    </source>
</evidence>
<evidence type="ECO:0000313" key="3">
    <source>
        <dbReference type="EMBL" id="GGD23609.1"/>
    </source>
</evidence>
<feature type="domain" description="Staygreen protein" evidence="2">
    <location>
        <begin position="3"/>
        <end position="149"/>
    </location>
</feature>
<organism evidence="3 4">
    <name type="scientific">Pontibacillus salipaludis</name>
    <dbReference type="NCBI Taxonomy" id="1697394"/>
    <lineage>
        <taxon>Bacteria</taxon>
        <taxon>Bacillati</taxon>
        <taxon>Bacillota</taxon>
        <taxon>Bacilli</taxon>
        <taxon>Bacillales</taxon>
        <taxon>Bacillaceae</taxon>
        <taxon>Pontibacillus</taxon>
    </lineage>
</organism>
<dbReference type="InterPro" id="IPR024438">
    <property type="entry name" value="Staygreen"/>
</dbReference>
<protein>
    <recommendedName>
        <fullName evidence="2">Staygreen protein domain-containing protein</fullName>
    </recommendedName>
</protein>
<dbReference type="PANTHER" id="PTHR31750:SF4">
    <property type="entry name" value="LP06106P"/>
    <property type="match status" value="1"/>
</dbReference>